<evidence type="ECO:0000313" key="1">
    <source>
        <dbReference type="EMBL" id="KAL0127581.1"/>
    </source>
</evidence>
<proteinExistence type="predicted"/>
<keyword evidence="2" id="KW-1185">Reference proteome</keyword>
<dbReference type="Proteomes" id="UP001430953">
    <property type="component" value="Unassembled WGS sequence"/>
</dbReference>
<evidence type="ECO:0000313" key="2">
    <source>
        <dbReference type="Proteomes" id="UP001430953"/>
    </source>
</evidence>
<dbReference type="AlphaFoldDB" id="A0AAW2GH89"/>
<gene>
    <name evidence="1" type="ORF">PUN28_003102</name>
</gene>
<accession>A0AAW2GH89</accession>
<comment type="caution">
    <text evidence="1">The sequence shown here is derived from an EMBL/GenBank/DDBJ whole genome shotgun (WGS) entry which is preliminary data.</text>
</comment>
<reference evidence="1 2" key="1">
    <citation type="submission" date="2023-03" db="EMBL/GenBank/DDBJ databases">
        <title>High recombination rates correlate with genetic variation in Cardiocondyla obscurior ants.</title>
        <authorList>
            <person name="Errbii M."/>
        </authorList>
    </citation>
    <scope>NUCLEOTIDE SEQUENCE [LARGE SCALE GENOMIC DNA]</scope>
    <source>
        <strain evidence="1">Alpha-2009</strain>
        <tissue evidence="1">Whole body</tissue>
    </source>
</reference>
<protein>
    <submittedName>
        <fullName evidence="1">Uncharacterized protein</fullName>
    </submittedName>
</protein>
<name>A0AAW2GH89_9HYME</name>
<organism evidence="1 2">
    <name type="scientific">Cardiocondyla obscurior</name>
    <dbReference type="NCBI Taxonomy" id="286306"/>
    <lineage>
        <taxon>Eukaryota</taxon>
        <taxon>Metazoa</taxon>
        <taxon>Ecdysozoa</taxon>
        <taxon>Arthropoda</taxon>
        <taxon>Hexapoda</taxon>
        <taxon>Insecta</taxon>
        <taxon>Pterygota</taxon>
        <taxon>Neoptera</taxon>
        <taxon>Endopterygota</taxon>
        <taxon>Hymenoptera</taxon>
        <taxon>Apocrita</taxon>
        <taxon>Aculeata</taxon>
        <taxon>Formicoidea</taxon>
        <taxon>Formicidae</taxon>
        <taxon>Myrmicinae</taxon>
        <taxon>Cardiocondyla</taxon>
    </lineage>
</organism>
<sequence length="80" mass="9443">MQPSPYSAVNQVNTYASMVFKLILMHDGQKRMWEGFVMSRRGKNKRAVQNNLIVNCQFVCGRTQTRFMYFNQRRGAAMRF</sequence>
<dbReference type="EMBL" id="JADYXP020000003">
    <property type="protein sequence ID" value="KAL0127581.1"/>
    <property type="molecule type" value="Genomic_DNA"/>
</dbReference>